<evidence type="ECO:0000259" key="1">
    <source>
        <dbReference type="Pfam" id="PF13175"/>
    </source>
</evidence>
<dbReference type="InterPro" id="IPR027417">
    <property type="entry name" value="P-loop_NTPase"/>
</dbReference>
<keyword evidence="3" id="KW-1185">Reference proteome</keyword>
<dbReference type="Proteomes" id="UP001606302">
    <property type="component" value="Unassembled WGS sequence"/>
</dbReference>
<dbReference type="InterPro" id="IPR041685">
    <property type="entry name" value="AAA_GajA/Old/RecF-like"/>
</dbReference>
<sequence>MRIYKLACRGWRGLTGACVIEGRPALVGWPAVPNLRQGAAGASVKSSFEIEAGIAVKLVKAQIKNFRSMEDSGEFDIDQIACLIGKNEAGKSALLQALAALNPHPSTPLKLDKERDYPRRHLASYAELHPKDPAVVVLTEWEFDDGELATLEEMLGKASVDRRVRVQRRYGEDFSIDATIDTKKIIKHLFAKFGVTGDDAKALAGATTTAQLIEELNAVPAPSEPQANLRAHLLNEGTAITQVHRFVAQHLPRFMYVSSYDRMDGTVQFQQLQELQDQGLLDHEEHRGKKLFVEFLRYAGISPADLLRQTTFETHNALLQAASNKITDQILEYWTQSSDLSVEVRVSAGMAGDPAPFQTGNVARARIYNALHRVDTPFSERSSGFVWFFSFLVRFAQIRNEAAPVILLLDEPGLTLHGKAQLDLQRFFRERLAPHHQIIFSTHSPFMVPANDLGSVRVLQDAVEQRGARRIPLGTKVVGHLQSQDADALFPLRAAVSPA</sequence>
<dbReference type="CDD" id="cd00267">
    <property type="entry name" value="ABC_ATPase"/>
    <property type="match status" value="1"/>
</dbReference>
<dbReference type="PANTHER" id="PTHR43581:SF3">
    <property type="entry name" value="AAA+ ATPASE DOMAIN-CONTAINING PROTEIN"/>
    <property type="match status" value="1"/>
</dbReference>
<dbReference type="Gene3D" id="3.40.50.300">
    <property type="entry name" value="P-loop containing nucleotide triphosphate hydrolases"/>
    <property type="match status" value="1"/>
</dbReference>
<dbReference type="RefSeq" id="WP_394512440.1">
    <property type="nucleotide sequence ID" value="NZ_JBIGHX010000006.1"/>
</dbReference>
<reference evidence="2 3" key="1">
    <citation type="submission" date="2024-08" db="EMBL/GenBank/DDBJ databases">
        <authorList>
            <person name="Lu H."/>
        </authorList>
    </citation>
    <scope>NUCLEOTIDE SEQUENCE [LARGE SCALE GENOMIC DNA]</scope>
    <source>
        <strain evidence="2 3">DXS20W</strain>
    </source>
</reference>
<protein>
    <submittedName>
        <fullName evidence="2">AAA family ATPase</fullName>
    </submittedName>
</protein>
<comment type="caution">
    <text evidence="2">The sequence shown here is derived from an EMBL/GenBank/DDBJ whole genome shotgun (WGS) entry which is preliminary data.</text>
</comment>
<name>A0ABW7GN76_9BURK</name>
<dbReference type="PANTHER" id="PTHR43581">
    <property type="entry name" value="ATP/GTP PHOSPHATASE"/>
    <property type="match status" value="1"/>
</dbReference>
<accession>A0ABW7GN76</accession>
<proteinExistence type="predicted"/>
<dbReference type="EMBL" id="JBIGHX010000006">
    <property type="protein sequence ID" value="MFG6463422.1"/>
    <property type="molecule type" value="Genomic_DNA"/>
</dbReference>
<feature type="domain" description="Endonuclease GajA/Old nuclease/RecF-like AAA" evidence="1">
    <location>
        <begin position="57"/>
        <end position="101"/>
    </location>
</feature>
<dbReference type="SUPFAM" id="SSF52540">
    <property type="entry name" value="P-loop containing nucleoside triphosphate hydrolases"/>
    <property type="match status" value="1"/>
</dbReference>
<evidence type="ECO:0000313" key="2">
    <source>
        <dbReference type="EMBL" id="MFG6463422.1"/>
    </source>
</evidence>
<dbReference type="Pfam" id="PF13175">
    <property type="entry name" value="AAA_15"/>
    <property type="match status" value="2"/>
</dbReference>
<gene>
    <name evidence="2" type="ORF">ACG04Q_17745</name>
</gene>
<dbReference type="InterPro" id="IPR051396">
    <property type="entry name" value="Bact_Antivir_Def_Nuclease"/>
</dbReference>
<feature type="domain" description="Endonuclease GajA/Old nuclease/RecF-like AAA" evidence="1">
    <location>
        <begin position="363"/>
        <end position="448"/>
    </location>
</feature>
<evidence type="ECO:0000313" key="3">
    <source>
        <dbReference type="Proteomes" id="UP001606302"/>
    </source>
</evidence>
<organism evidence="2 3">
    <name type="scientific">Pelomonas lactea</name>
    <dbReference type="NCBI Taxonomy" id="3299030"/>
    <lineage>
        <taxon>Bacteria</taxon>
        <taxon>Pseudomonadati</taxon>
        <taxon>Pseudomonadota</taxon>
        <taxon>Betaproteobacteria</taxon>
        <taxon>Burkholderiales</taxon>
        <taxon>Sphaerotilaceae</taxon>
        <taxon>Roseateles</taxon>
    </lineage>
</organism>